<evidence type="ECO:0008006" key="6">
    <source>
        <dbReference type="Google" id="ProtNLM"/>
    </source>
</evidence>
<evidence type="ECO:0000256" key="2">
    <source>
        <dbReference type="SAM" id="MobiDB-lite"/>
    </source>
</evidence>
<keyword evidence="3" id="KW-1133">Transmembrane helix</keyword>
<evidence type="ECO:0000313" key="5">
    <source>
        <dbReference type="Proteomes" id="UP001144256"/>
    </source>
</evidence>
<evidence type="ECO:0000313" key="4">
    <source>
        <dbReference type="EMBL" id="GKX29082.1"/>
    </source>
</evidence>
<keyword evidence="5" id="KW-1185">Reference proteome</keyword>
<protein>
    <recommendedName>
        <fullName evidence="6">Cell division protein FtsL</fullName>
    </recommendedName>
</protein>
<dbReference type="RefSeq" id="WP_281814230.1">
    <property type="nucleotide sequence ID" value="NZ_BRLB01000002.1"/>
</dbReference>
<feature type="region of interest" description="Disordered" evidence="2">
    <location>
        <begin position="25"/>
        <end position="45"/>
    </location>
</feature>
<evidence type="ECO:0000256" key="1">
    <source>
        <dbReference type="SAM" id="Coils"/>
    </source>
</evidence>
<sequence>MGKRYRNINNELYVIGNNATKLDRDYNTNDSYDRQHSNTARPNQGHRRVVRKYRYKMKFLAVLCITMLMCIVMLKTQFTVSDRCDNIVKLENKLNNLKRNNKLIEEGMNTNIDLNQVYEIATTKLGMVVPSENQIAKLDVAENSYTEQLNEITETKEQEENIINIFGFILSKGR</sequence>
<organism evidence="4 5">
    <name type="scientific">Vallitalea longa</name>
    <dbReference type="NCBI Taxonomy" id="2936439"/>
    <lineage>
        <taxon>Bacteria</taxon>
        <taxon>Bacillati</taxon>
        <taxon>Bacillota</taxon>
        <taxon>Clostridia</taxon>
        <taxon>Lachnospirales</taxon>
        <taxon>Vallitaleaceae</taxon>
        <taxon>Vallitalea</taxon>
    </lineage>
</organism>
<proteinExistence type="predicted"/>
<feature type="compositionally biased region" description="Basic and acidic residues" evidence="2">
    <location>
        <begin position="25"/>
        <end position="36"/>
    </location>
</feature>
<feature type="coiled-coil region" evidence="1">
    <location>
        <begin position="80"/>
        <end position="107"/>
    </location>
</feature>
<feature type="transmembrane region" description="Helical" evidence="3">
    <location>
        <begin position="57"/>
        <end position="74"/>
    </location>
</feature>
<keyword evidence="3" id="KW-0472">Membrane</keyword>
<gene>
    <name evidence="4" type="ORF">SH1V18_15620</name>
</gene>
<dbReference type="Proteomes" id="UP001144256">
    <property type="component" value="Unassembled WGS sequence"/>
</dbReference>
<dbReference type="EMBL" id="BRLB01000002">
    <property type="protein sequence ID" value="GKX29082.1"/>
    <property type="molecule type" value="Genomic_DNA"/>
</dbReference>
<keyword evidence="1" id="KW-0175">Coiled coil</keyword>
<dbReference type="AlphaFoldDB" id="A0A9W5Y900"/>
<name>A0A9W5Y900_9FIRM</name>
<reference evidence="4" key="1">
    <citation type="submission" date="2022-06" db="EMBL/GenBank/DDBJ databases">
        <title>Vallitalea longa sp. nov., an anaerobic bacterium isolated from marine sediment.</title>
        <authorList>
            <person name="Hirano S."/>
            <person name="Terahara T."/>
            <person name="Mori K."/>
            <person name="Hamada M."/>
            <person name="Matsumoto R."/>
            <person name="Kobayashi T."/>
        </authorList>
    </citation>
    <scope>NUCLEOTIDE SEQUENCE</scope>
    <source>
        <strain evidence="4">SH18-1</strain>
    </source>
</reference>
<comment type="caution">
    <text evidence="4">The sequence shown here is derived from an EMBL/GenBank/DDBJ whole genome shotgun (WGS) entry which is preliminary data.</text>
</comment>
<keyword evidence="3" id="KW-0812">Transmembrane</keyword>
<evidence type="ECO:0000256" key="3">
    <source>
        <dbReference type="SAM" id="Phobius"/>
    </source>
</evidence>
<accession>A0A9W5Y900</accession>